<evidence type="ECO:0000256" key="3">
    <source>
        <dbReference type="SAM" id="Phobius"/>
    </source>
</evidence>
<dbReference type="PROSITE" id="PS51257">
    <property type="entry name" value="PROKAR_LIPOPROTEIN"/>
    <property type="match status" value="1"/>
</dbReference>
<evidence type="ECO:0000256" key="2">
    <source>
        <dbReference type="SAM" id="MobiDB-lite"/>
    </source>
</evidence>
<dbReference type="PANTHER" id="PTHR43547:SF2">
    <property type="entry name" value="HYBRID SIGNAL TRANSDUCTION HISTIDINE KINASE C"/>
    <property type="match status" value="1"/>
</dbReference>
<feature type="domain" description="Two component regulator three Y" evidence="5">
    <location>
        <begin position="680"/>
        <end position="739"/>
    </location>
</feature>
<comment type="caution">
    <text evidence="6">The sequence shown here is derived from an EMBL/GenBank/DDBJ whole genome shotgun (WGS) entry which is preliminary data.</text>
</comment>
<dbReference type="Gene3D" id="2.130.10.10">
    <property type="entry name" value="YVTN repeat-like/Quinoprotein amine dehydrogenase"/>
    <property type="match status" value="2"/>
</dbReference>
<dbReference type="InterPro" id="IPR011123">
    <property type="entry name" value="Y_Y_Y"/>
</dbReference>
<keyword evidence="1" id="KW-0597">Phosphoprotein</keyword>
<reference evidence="7" key="2">
    <citation type="submission" date="2022-01" db="EMBL/GenBank/DDBJ databases">
        <title>Lysobacter chinensis sp. nov., a bacterium isolated from cow dung compost.</title>
        <authorList>
            <person name="Zhou L.Y."/>
        </authorList>
    </citation>
    <scope>NUCLEOTIDE SEQUENCE [LARGE SCALE GENOMIC DNA]</scope>
    <source>
        <strain evidence="7">TLK-CK17</strain>
    </source>
</reference>
<evidence type="ECO:0000313" key="7">
    <source>
        <dbReference type="Proteomes" id="UP001430796"/>
    </source>
</evidence>
<feature type="chain" id="PRO_5045329162" description="Two component regulator three Y domain-containing protein" evidence="4">
    <location>
        <begin position="21"/>
        <end position="777"/>
    </location>
</feature>
<evidence type="ECO:0000256" key="1">
    <source>
        <dbReference type="ARBA" id="ARBA00022553"/>
    </source>
</evidence>
<keyword evidence="3" id="KW-0472">Membrane</keyword>
<feature type="transmembrane region" description="Helical" evidence="3">
    <location>
        <begin position="749"/>
        <end position="769"/>
    </location>
</feature>
<gene>
    <name evidence="6" type="ORF">L3V18_07500</name>
</gene>
<keyword evidence="7" id="KW-1185">Reference proteome</keyword>
<reference evidence="6 7" key="3">
    <citation type="submission" date="2022-01" db="EMBL/GenBank/DDBJ databases">
        <authorList>
            <person name="Zhou L.Y."/>
        </authorList>
    </citation>
    <scope>NUCLEOTIDE SEQUENCE [LARGE SCALE GENOMIC DNA]</scope>
    <source>
        <strain evidence="6 7">TLK-CK17</strain>
    </source>
</reference>
<protein>
    <recommendedName>
        <fullName evidence="5">Two component regulator three Y domain-containing protein</fullName>
    </recommendedName>
</protein>
<evidence type="ECO:0000256" key="4">
    <source>
        <dbReference type="SAM" id="SignalP"/>
    </source>
</evidence>
<keyword evidence="4" id="KW-0732">Signal</keyword>
<keyword evidence="3" id="KW-0812">Transmembrane</keyword>
<accession>A0ABS9HSH9</accession>
<feature type="signal peptide" evidence="4">
    <location>
        <begin position="1"/>
        <end position="20"/>
    </location>
</feature>
<keyword evidence="3" id="KW-1133">Transmembrane helix</keyword>
<dbReference type="Proteomes" id="UP001430796">
    <property type="component" value="Unassembled WGS sequence"/>
</dbReference>
<dbReference type="InterPro" id="IPR013783">
    <property type="entry name" value="Ig-like_fold"/>
</dbReference>
<organism evidence="6 7">
    <name type="scientific">Marilutibacter chinensis</name>
    <dbReference type="NCBI Taxonomy" id="2912247"/>
    <lineage>
        <taxon>Bacteria</taxon>
        <taxon>Pseudomonadati</taxon>
        <taxon>Pseudomonadota</taxon>
        <taxon>Gammaproteobacteria</taxon>
        <taxon>Lysobacterales</taxon>
        <taxon>Lysobacteraceae</taxon>
        <taxon>Marilutibacter</taxon>
    </lineage>
</organism>
<dbReference type="InterPro" id="IPR015943">
    <property type="entry name" value="WD40/YVTN_repeat-like_dom_sf"/>
</dbReference>
<dbReference type="InterPro" id="IPR011110">
    <property type="entry name" value="Reg_prop"/>
</dbReference>
<name>A0ABS9HSH9_9GAMM</name>
<dbReference type="RefSeq" id="WP_237054052.1">
    <property type="nucleotide sequence ID" value="NZ_JAKJPO010000003.1"/>
</dbReference>
<evidence type="ECO:0000313" key="6">
    <source>
        <dbReference type="EMBL" id="MCF7221633.1"/>
    </source>
</evidence>
<dbReference type="PANTHER" id="PTHR43547">
    <property type="entry name" value="TWO-COMPONENT HISTIDINE KINASE"/>
    <property type="match status" value="1"/>
</dbReference>
<dbReference type="Gene3D" id="2.60.40.10">
    <property type="entry name" value="Immunoglobulins"/>
    <property type="match status" value="1"/>
</dbReference>
<dbReference type="Pfam" id="PF07494">
    <property type="entry name" value="Reg_prop"/>
    <property type="match status" value="3"/>
</dbReference>
<dbReference type="EMBL" id="JAKJPO010000003">
    <property type="protein sequence ID" value="MCF7221633.1"/>
    <property type="molecule type" value="Genomic_DNA"/>
</dbReference>
<dbReference type="Pfam" id="PF07495">
    <property type="entry name" value="Y_Y_Y"/>
    <property type="match status" value="1"/>
</dbReference>
<sequence length="777" mass="84229">MTRRMALALGLLAACGLAQASYPVKPDHRLSPKVFTGDDGLPQSGVSALVQTRDGYLWVGTFGGLARFDGRTFTTFRGRPSPGDGRDAGRGQTGGPASDRILVLFEDDADRLWIGTEDAGLSVYERGAFRHLPVCAGTCQINDILQGTDGAIWVASKAGLFKLDPEDLGVVWSESPVRAGYDRLASDGEGRIHVGGYGGFHIVDEGRLQRLQRLRLPGEDRAVRLLESSGDSLLVGTEKELYRYDPAHRRWQALGVDRPTYAAQDDDGLWWVAQLSGRFVRQDAAGAWKDVPELSGMGVISLAWDDEGDLWAGSGSKGLLRTRKPLFGVLSSAQLGTNMAGRAVVADGDGGLWFGSACGGVHHWSHEGHMRALTLEKVLGSGCVTSLLLDRNGWLWAGSAEGGLARIAGDEPEFVATWPTLEPVNIWQREDGSYLVSSGRSMYVIAVDAEGGIVGSRRIDALQGMRINSVVAAARGGTWFVGDHGVLRMRDGEIVERWSVREGLSSRFARALYEDRDTGTLWVGTYGGGLNRIENGKVHHYGTANGLFDDTVSCILADQWGRLWLGGNRGVTLLPSPRDAQDEIESVGYATGDGLVPAEINGGASSTCHRDGHGWLWFSLVEGFGVIDPADVSATRAATLKPHIEHVAAAGRVLDIASPTLTLEPFTRNLEIRYTAINLSRPQETRFRFRLSGVDGDWVEAGQNRSILYPSVPWGEHVFEVQARVAGGAWSPASASLRIVHPQPWYQRMWVWTLVMLLGLLVLVGSTHLESTRTADD</sequence>
<proteinExistence type="predicted"/>
<feature type="region of interest" description="Disordered" evidence="2">
    <location>
        <begin position="75"/>
        <end position="97"/>
    </location>
</feature>
<evidence type="ECO:0000259" key="5">
    <source>
        <dbReference type="Pfam" id="PF07495"/>
    </source>
</evidence>
<dbReference type="SUPFAM" id="SSF63829">
    <property type="entry name" value="Calcium-dependent phosphotriesterase"/>
    <property type="match status" value="3"/>
</dbReference>
<reference evidence="6 7" key="1">
    <citation type="submission" date="2022-01" db="EMBL/GenBank/DDBJ databases">
        <title>Lysobacter chinensis sp. nov., a bacterium isolated from cow dung compost.</title>
        <authorList>
            <person name="Liu Y."/>
        </authorList>
    </citation>
    <scope>NUCLEOTIDE SEQUENCE [LARGE SCALE GENOMIC DNA]</scope>
    <source>
        <strain evidence="6 7">TLK-CK17</strain>
    </source>
</reference>